<keyword evidence="4" id="KW-1185">Reference proteome</keyword>
<evidence type="ECO:0000313" key="4">
    <source>
        <dbReference type="Proteomes" id="UP000499080"/>
    </source>
</evidence>
<evidence type="ECO:0000313" key="2">
    <source>
        <dbReference type="EMBL" id="GBN34201.1"/>
    </source>
</evidence>
<name>A0A4Y2N4B8_ARAVE</name>
<feature type="region of interest" description="Disordered" evidence="1">
    <location>
        <begin position="69"/>
        <end position="90"/>
    </location>
</feature>
<reference evidence="2 4" key="1">
    <citation type="journal article" date="2019" name="Sci. Rep.">
        <title>Orb-weaving spider Araneus ventricosus genome elucidates the spidroin gene catalogue.</title>
        <authorList>
            <person name="Kono N."/>
            <person name="Nakamura H."/>
            <person name="Ohtoshi R."/>
            <person name="Moran D.A.P."/>
            <person name="Shinohara A."/>
            <person name="Yoshida Y."/>
            <person name="Fujiwara M."/>
            <person name="Mori M."/>
            <person name="Tomita M."/>
            <person name="Arakawa K."/>
        </authorList>
    </citation>
    <scope>NUCLEOTIDE SEQUENCE [LARGE SCALE GENOMIC DNA]</scope>
</reference>
<gene>
    <name evidence="3" type="ORF">AVEN_157130_1</name>
    <name evidence="2" type="ORF">AVEN_274200_1</name>
</gene>
<comment type="caution">
    <text evidence="2">The sequence shown here is derived from an EMBL/GenBank/DDBJ whole genome shotgun (WGS) entry which is preliminary data.</text>
</comment>
<evidence type="ECO:0000256" key="1">
    <source>
        <dbReference type="SAM" id="MobiDB-lite"/>
    </source>
</evidence>
<dbReference type="EMBL" id="BGPR01285551">
    <property type="protein sequence ID" value="GBN34201.1"/>
    <property type="molecule type" value="Genomic_DNA"/>
</dbReference>
<proteinExistence type="predicted"/>
<sequence>MSVSFLSSTRLFEATLLRVSFLAVGQYEAPPFSGSFGLLVSSSIQGRDGNQSLLSLGICRDQTRPIETAPEAAGNSEQDLLLRQTCPSSS</sequence>
<dbReference type="EMBL" id="BGPR01285615">
    <property type="protein sequence ID" value="GBN34341.1"/>
    <property type="molecule type" value="Genomic_DNA"/>
</dbReference>
<accession>A0A4Y2N4B8</accession>
<organism evidence="2 4">
    <name type="scientific">Araneus ventricosus</name>
    <name type="common">Orbweaver spider</name>
    <name type="synonym">Epeira ventricosa</name>
    <dbReference type="NCBI Taxonomy" id="182803"/>
    <lineage>
        <taxon>Eukaryota</taxon>
        <taxon>Metazoa</taxon>
        <taxon>Ecdysozoa</taxon>
        <taxon>Arthropoda</taxon>
        <taxon>Chelicerata</taxon>
        <taxon>Arachnida</taxon>
        <taxon>Araneae</taxon>
        <taxon>Araneomorphae</taxon>
        <taxon>Entelegynae</taxon>
        <taxon>Araneoidea</taxon>
        <taxon>Araneidae</taxon>
        <taxon>Araneus</taxon>
    </lineage>
</organism>
<protein>
    <submittedName>
        <fullName evidence="2">Uncharacterized protein</fullName>
    </submittedName>
</protein>
<dbReference type="Proteomes" id="UP000499080">
    <property type="component" value="Unassembled WGS sequence"/>
</dbReference>
<evidence type="ECO:0000313" key="3">
    <source>
        <dbReference type="EMBL" id="GBN34341.1"/>
    </source>
</evidence>
<dbReference type="AlphaFoldDB" id="A0A4Y2N4B8"/>